<accession>A0A7R8YPU1</accession>
<dbReference type="AlphaFoldDB" id="A0A7R8YPU1"/>
<name>A0A7R8YPU1_HERIL</name>
<reference evidence="2 3" key="1">
    <citation type="submission" date="2020-11" db="EMBL/GenBank/DDBJ databases">
        <authorList>
            <person name="Wallbank WR R."/>
            <person name="Pardo Diaz C."/>
            <person name="Kozak K."/>
            <person name="Martin S."/>
            <person name="Jiggins C."/>
            <person name="Moest M."/>
            <person name="Warren A I."/>
            <person name="Generalovic N T."/>
            <person name="Byers J.R.P. K."/>
            <person name="Montejo-Kovacevich G."/>
            <person name="Yen C E."/>
        </authorList>
    </citation>
    <scope>NUCLEOTIDE SEQUENCE [LARGE SCALE GENOMIC DNA]</scope>
</reference>
<dbReference type="Gene3D" id="3.40.630.30">
    <property type="match status" value="2"/>
</dbReference>
<dbReference type="InterPro" id="IPR053225">
    <property type="entry name" value="Acyl-CoA_N-acyltransferase"/>
</dbReference>
<dbReference type="OMA" id="QNWPKYC"/>
<evidence type="ECO:0000313" key="2">
    <source>
        <dbReference type="EMBL" id="CAD7079800.1"/>
    </source>
</evidence>
<organism evidence="2 3">
    <name type="scientific">Hermetia illucens</name>
    <name type="common">Black soldier fly</name>
    <dbReference type="NCBI Taxonomy" id="343691"/>
    <lineage>
        <taxon>Eukaryota</taxon>
        <taxon>Metazoa</taxon>
        <taxon>Ecdysozoa</taxon>
        <taxon>Arthropoda</taxon>
        <taxon>Hexapoda</taxon>
        <taxon>Insecta</taxon>
        <taxon>Pterygota</taxon>
        <taxon>Neoptera</taxon>
        <taxon>Endopterygota</taxon>
        <taxon>Diptera</taxon>
        <taxon>Brachycera</taxon>
        <taxon>Stratiomyomorpha</taxon>
        <taxon>Stratiomyidae</taxon>
        <taxon>Hermetiinae</taxon>
        <taxon>Hermetia</taxon>
    </lineage>
</organism>
<dbReference type="InParanoid" id="A0A7R8YPU1"/>
<gene>
    <name evidence="2" type="ORF">HERILL_LOCUS2993</name>
</gene>
<feature type="domain" description="N-acetyltransferase" evidence="1">
    <location>
        <begin position="148"/>
        <end position="282"/>
    </location>
</feature>
<dbReference type="PANTHER" id="PTHR20958">
    <property type="entry name" value="GLYCINE N-ACYLTRANSFERASE-LIKE PROTEIN"/>
    <property type="match status" value="1"/>
</dbReference>
<proteinExistence type="predicted"/>
<dbReference type="InterPro" id="IPR000182">
    <property type="entry name" value="GNAT_dom"/>
</dbReference>
<dbReference type="PANTHER" id="PTHR20958:SF10">
    <property type="entry name" value="GH05617P-RELATED"/>
    <property type="match status" value="1"/>
</dbReference>
<dbReference type="PROSITE" id="PS51186">
    <property type="entry name" value="GNAT"/>
    <property type="match status" value="1"/>
</dbReference>
<dbReference type="OrthoDB" id="61870at2759"/>
<sequence>MLDKLVEIPVADWPALRDLYKEDWPRNHVGYYTLDNFIRWVNLDPNIKHLKVLSLNGDWSDGTFVIIDRYQLFLNSLNPSNEKLRTALNLLDWTNGYKVSSFLQRHRPAVLDVVESKKLEKEYDSLTVLYYLPRADAKKFDISCPDDLTLRPMVEEDAKTADDVWPNKHEGSWFFLKRLINWNPNIGVYTKQGELVAWSFRLQAGFLGALQVKDSYKRRGLGSLVVKVMAKKLAAMGHDTTALVGEANLPSRKLFESLGFKLLDTAYWLRTFPLNDFHWVDE</sequence>
<dbReference type="Proteomes" id="UP000594454">
    <property type="component" value="Chromosome 1"/>
</dbReference>
<evidence type="ECO:0000313" key="3">
    <source>
        <dbReference type="Proteomes" id="UP000594454"/>
    </source>
</evidence>
<dbReference type="Pfam" id="PF08445">
    <property type="entry name" value="FR47"/>
    <property type="match status" value="1"/>
</dbReference>
<dbReference type="GO" id="GO:0016747">
    <property type="term" value="F:acyltransferase activity, transferring groups other than amino-acyl groups"/>
    <property type="evidence" value="ECO:0007669"/>
    <property type="project" value="InterPro"/>
</dbReference>
<protein>
    <recommendedName>
        <fullName evidence="1">N-acetyltransferase domain-containing protein</fullName>
    </recommendedName>
</protein>
<dbReference type="SUPFAM" id="SSF55729">
    <property type="entry name" value="Acyl-CoA N-acyltransferases (Nat)"/>
    <property type="match status" value="1"/>
</dbReference>
<evidence type="ECO:0000259" key="1">
    <source>
        <dbReference type="PROSITE" id="PS51186"/>
    </source>
</evidence>
<keyword evidence="3" id="KW-1185">Reference proteome</keyword>
<dbReference type="InterPro" id="IPR013653">
    <property type="entry name" value="GCN5-like_dom"/>
</dbReference>
<dbReference type="InterPro" id="IPR016181">
    <property type="entry name" value="Acyl_CoA_acyltransferase"/>
</dbReference>
<dbReference type="EMBL" id="LR899009">
    <property type="protein sequence ID" value="CAD7079800.1"/>
    <property type="molecule type" value="Genomic_DNA"/>
</dbReference>